<reference evidence="2 3" key="1">
    <citation type="submission" date="2021-03" db="EMBL/GenBank/DDBJ databases">
        <title>Antimicrobial resistance genes in bacteria isolated from Japanese honey, and their potential for conferring macrolide and lincosamide resistance in the American foulbrood pathogen Paenibacillus larvae.</title>
        <authorList>
            <person name="Okamoto M."/>
            <person name="Kumagai M."/>
            <person name="Kanamori H."/>
            <person name="Takamatsu D."/>
        </authorList>
    </citation>
    <scope>NUCLEOTIDE SEQUENCE [LARGE SCALE GENOMIC DNA]</scope>
    <source>
        <strain evidence="2 3">J21TS3</strain>
    </source>
</reference>
<feature type="domain" description="SMODS-associated and fused to various effectors" evidence="1">
    <location>
        <begin position="182"/>
        <end position="372"/>
    </location>
</feature>
<dbReference type="EMBL" id="BORW01000042">
    <property type="protein sequence ID" value="GIO69990.1"/>
    <property type="molecule type" value="Genomic_DNA"/>
</dbReference>
<dbReference type="Pfam" id="PF18145">
    <property type="entry name" value="SAVED"/>
    <property type="match status" value="1"/>
</dbReference>
<evidence type="ECO:0000313" key="3">
    <source>
        <dbReference type="Proteomes" id="UP000680638"/>
    </source>
</evidence>
<keyword evidence="3" id="KW-1185">Reference proteome</keyword>
<sequence>MSVTNIPEKVKIRLWGLAAGRCQYEGCNEPLWLDTLTQHEFNGAYIAHIIADSPNGPRGDAILSEQLEKDISNLMLMCDKHHRLIDREDVEGHPVERLREMKRKHEQRIQLVTSILDNMQSHVLLYGSNIGQHSFPLNWDRTTPAMLSIRYPAEKPAIEISLGNSSIHDGDELFWVVEREQLRRQFSDKVKRRIALGDICHLSVFALAPQPLLIELGTLISDICPADVYQLHREPADWVWQEDPADFKYIINEPDEIHQVAALNLSLSATIDNTRIFKVLGSETSVWTVTIQTPHNDFMKSKQQLSMFREIMRRLLDKIKAVHGHDNMLHVFPAMPVSAAVELGRIWMPKADLPLCIYDENRQLGGFKHTLSVGIDSGTGKKYAQVGYMRG</sequence>
<accession>A0ABQ4M394</accession>
<comment type="caution">
    <text evidence="2">The sequence shown here is derived from an EMBL/GenBank/DDBJ whole genome shotgun (WGS) entry which is preliminary data.</text>
</comment>
<organism evidence="2 3">
    <name type="scientific">Paenibacillus cookii</name>
    <dbReference type="NCBI Taxonomy" id="157839"/>
    <lineage>
        <taxon>Bacteria</taxon>
        <taxon>Bacillati</taxon>
        <taxon>Bacillota</taxon>
        <taxon>Bacilli</taxon>
        <taxon>Bacillales</taxon>
        <taxon>Paenibacillaceae</taxon>
        <taxon>Paenibacillus</taxon>
    </lineage>
</organism>
<proteinExistence type="predicted"/>
<dbReference type="InterPro" id="IPR040836">
    <property type="entry name" value="SAVED"/>
</dbReference>
<dbReference type="RefSeq" id="WP_212952514.1">
    <property type="nucleotide sequence ID" value="NZ_BORW01000042.1"/>
</dbReference>
<gene>
    <name evidence="2" type="ORF">J21TS3_48110</name>
</gene>
<evidence type="ECO:0000313" key="2">
    <source>
        <dbReference type="EMBL" id="GIO69990.1"/>
    </source>
</evidence>
<name>A0ABQ4M394_9BACL</name>
<dbReference type="NCBIfam" id="NF033611">
    <property type="entry name" value="SAVED"/>
    <property type="match status" value="1"/>
</dbReference>
<evidence type="ECO:0000259" key="1">
    <source>
        <dbReference type="Pfam" id="PF18145"/>
    </source>
</evidence>
<dbReference type="Proteomes" id="UP000680638">
    <property type="component" value="Unassembled WGS sequence"/>
</dbReference>
<protein>
    <recommendedName>
        <fullName evidence="1">SMODS-associated and fused to various effectors domain-containing protein</fullName>
    </recommendedName>
</protein>